<comment type="caution">
    <text evidence="1">The sequence shown here is derived from an EMBL/GenBank/DDBJ whole genome shotgun (WGS) entry which is preliminary data.</text>
</comment>
<evidence type="ECO:0000313" key="1">
    <source>
        <dbReference type="EMBL" id="KYF44079.1"/>
    </source>
</evidence>
<dbReference type="VEuPathDB" id="ToxoDB:TGARI_201860B"/>
<name>A0A139XZ54_TOXGO</name>
<accession>A0A139XZ54</accession>
<feature type="non-terminal residue" evidence="1">
    <location>
        <position position="1"/>
    </location>
</feature>
<dbReference type="Proteomes" id="UP000074247">
    <property type="component" value="Unassembled WGS sequence"/>
</dbReference>
<dbReference type="AlphaFoldDB" id="A0A139XZ54"/>
<dbReference type="EMBL" id="AGQS02004503">
    <property type="protein sequence ID" value="KYF44079.1"/>
    <property type="molecule type" value="Genomic_DNA"/>
</dbReference>
<sequence>DGDQAAMEEDDFDFEGMNDEQAQELANSLTGEDREAFLDMWEEHKANSAGEDADAAGAFAEL</sequence>
<dbReference type="OrthoDB" id="333520at2759"/>
<evidence type="ECO:0000313" key="2">
    <source>
        <dbReference type="Proteomes" id="UP000074247"/>
    </source>
</evidence>
<gene>
    <name evidence="1" type="ORF">TGARI_201860B</name>
</gene>
<reference evidence="1 2" key="1">
    <citation type="journal article" date="2016" name="Nat. Commun.">
        <title>Local admixture of amplified and diversified secreted pathogenesis determinants shapes mosaic Toxoplasma gondii genomes.</title>
        <authorList>
            <person name="Lorenzi H."/>
            <person name="Khan A."/>
            <person name="Behnke M.S."/>
            <person name="Namasivayam S."/>
            <person name="Swapna L.S."/>
            <person name="Hadjithomas M."/>
            <person name="Karamycheva S."/>
            <person name="Pinney D."/>
            <person name="Brunk B.P."/>
            <person name="Ajioka J.W."/>
            <person name="Ajzenberg D."/>
            <person name="Boothroyd J.C."/>
            <person name="Boyle J.P."/>
            <person name="Darde M.L."/>
            <person name="Diaz-Miranda M.A."/>
            <person name="Dubey J.P."/>
            <person name="Fritz H.M."/>
            <person name="Gennari S.M."/>
            <person name="Gregory B.D."/>
            <person name="Kim K."/>
            <person name="Saeij J.P."/>
            <person name="Su C."/>
            <person name="White M.W."/>
            <person name="Zhu X.Q."/>
            <person name="Howe D.K."/>
            <person name="Rosenthal B.M."/>
            <person name="Grigg M.E."/>
            <person name="Parkinson J."/>
            <person name="Liu L."/>
            <person name="Kissinger J.C."/>
            <person name="Roos D.S."/>
            <person name="Sibley L.D."/>
        </authorList>
    </citation>
    <scope>NUCLEOTIDE SEQUENCE [LARGE SCALE GENOMIC DNA]</scope>
    <source>
        <strain evidence="1 2">ARI</strain>
    </source>
</reference>
<proteinExistence type="predicted"/>
<protein>
    <submittedName>
        <fullName evidence="1">Uncharacterized protein</fullName>
    </submittedName>
</protein>
<organism evidence="1 2">
    <name type="scientific">Toxoplasma gondii ARI</name>
    <dbReference type="NCBI Taxonomy" id="1074872"/>
    <lineage>
        <taxon>Eukaryota</taxon>
        <taxon>Sar</taxon>
        <taxon>Alveolata</taxon>
        <taxon>Apicomplexa</taxon>
        <taxon>Conoidasida</taxon>
        <taxon>Coccidia</taxon>
        <taxon>Eucoccidiorida</taxon>
        <taxon>Eimeriorina</taxon>
        <taxon>Sarcocystidae</taxon>
        <taxon>Toxoplasma</taxon>
    </lineage>
</organism>